<dbReference type="InterPro" id="IPR036388">
    <property type="entry name" value="WH-like_DNA-bd_sf"/>
</dbReference>
<dbReference type="GO" id="GO:0003677">
    <property type="term" value="F:DNA binding"/>
    <property type="evidence" value="ECO:0007669"/>
    <property type="project" value="UniProtKB-KW"/>
</dbReference>
<dbReference type="EMBL" id="CP000916">
    <property type="protein sequence ID" value="ACM22274.1"/>
    <property type="molecule type" value="Genomic_DNA"/>
</dbReference>
<evidence type="ECO:0000256" key="1">
    <source>
        <dbReference type="ARBA" id="ARBA00023125"/>
    </source>
</evidence>
<evidence type="ECO:0000313" key="3">
    <source>
        <dbReference type="Proteomes" id="UP000000445"/>
    </source>
</evidence>
<dbReference type="InterPro" id="IPR036390">
    <property type="entry name" value="WH_DNA-bd_sf"/>
</dbReference>
<dbReference type="GO" id="GO:0005829">
    <property type="term" value="C:cytosol"/>
    <property type="evidence" value="ECO:0007669"/>
    <property type="project" value="TreeGrafter"/>
</dbReference>
<dbReference type="FunFam" id="1.10.10.10:FF:000897">
    <property type="entry name" value="Transcriptional regulator, BadM/Rrf2 family"/>
    <property type="match status" value="1"/>
</dbReference>
<organism evidence="2 3">
    <name type="scientific">Thermotoga neapolitana (strain ATCC 49049 / DSM 4359 / NBRC 107923 / NS-E)</name>
    <dbReference type="NCBI Taxonomy" id="309803"/>
    <lineage>
        <taxon>Bacteria</taxon>
        <taxon>Thermotogati</taxon>
        <taxon>Thermotogota</taxon>
        <taxon>Thermotogae</taxon>
        <taxon>Thermotogales</taxon>
        <taxon>Thermotogaceae</taxon>
        <taxon>Thermotoga</taxon>
    </lineage>
</organism>
<reference evidence="2 3" key="1">
    <citation type="journal article" date="2009" name="Biosci. Biotechnol. Biochem.">
        <title>WeGAS: a web-based microbial genome annotation system.</title>
        <authorList>
            <person name="Lee D."/>
            <person name="Seo H."/>
            <person name="Park C."/>
            <person name="Park K."/>
        </authorList>
    </citation>
    <scope>NUCLEOTIDE SEQUENCE [LARGE SCALE GENOMIC DNA]</scope>
    <source>
        <strain evidence="3">ATCC 49049 / DSM 4359 / NBRC 107923 / NS-E</strain>
    </source>
</reference>
<dbReference type="InterPro" id="IPR030489">
    <property type="entry name" value="TR_Rrf2-type_CS"/>
</dbReference>
<dbReference type="PROSITE" id="PS51197">
    <property type="entry name" value="HTH_RRF2_2"/>
    <property type="match status" value="1"/>
</dbReference>
<dbReference type="InterPro" id="IPR000944">
    <property type="entry name" value="Tscrpt_reg_Rrf2"/>
</dbReference>
<dbReference type="PANTHER" id="PTHR33221:SF5">
    <property type="entry name" value="HTH-TYPE TRANSCRIPTIONAL REGULATOR ISCR"/>
    <property type="match status" value="1"/>
</dbReference>
<dbReference type="HOGENOM" id="CLU_107144_1_1_0"/>
<dbReference type="Proteomes" id="UP000000445">
    <property type="component" value="Chromosome"/>
</dbReference>
<dbReference type="AlphaFoldDB" id="B9KB78"/>
<dbReference type="KEGG" id="tna:CTN_0098"/>
<dbReference type="eggNOG" id="COG1959">
    <property type="taxonomic scope" value="Bacteria"/>
</dbReference>
<evidence type="ECO:0000313" key="2">
    <source>
        <dbReference type="EMBL" id="ACM22274.1"/>
    </source>
</evidence>
<dbReference type="SUPFAM" id="SSF46785">
    <property type="entry name" value="Winged helix' DNA-binding domain"/>
    <property type="match status" value="1"/>
</dbReference>
<dbReference type="STRING" id="309803.CTN_0098"/>
<proteinExistence type="predicted"/>
<dbReference type="NCBIfam" id="TIGR00738">
    <property type="entry name" value="rrf2_super"/>
    <property type="match status" value="1"/>
</dbReference>
<dbReference type="Pfam" id="PF02082">
    <property type="entry name" value="Rrf2"/>
    <property type="match status" value="1"/>
</dbReference>
<sequence length="138" mass="16254">MFTMRSEYALRLMIVMAKEYDRYLSMTEILEKAKNSVPREFAEKILYTLRKSGIVETKRGKTGGYRLARPPKEIRVSDIIFLLDRKARVFFDMPGCPDELDCVIRSLWKRVEEEIEKVLGSVTLEDLVKEQEEKLKQM</sequence>
<dbReference type="Gene3D" id="1.10.10.10">
    <property type="entry name" value="Winged helix-like DNA-binding domain superfamily/Winged helix DNA-binding domain"/>
    <property type="match status" value="1"/>
</dbReference>
<dbReference type="PANTHER" id="PTHR33221">
    <property type="entry name" value="WINGED HELIX-TURN-HELIX TRANSCRIPTIONAL REGULATOR, RRF2 FAMILY"/>
    <property type="match status" value="1"/>
</dbReference>
<dbReference type="GO" id="GO:0003700">
    <property type="term" value="F:DNA-binding transcription factor activity"/>
    <property type="evidence" value="ECO:0007669"/>
    <property type="project" value="TreeGrafter"/>
</dbReference>
<keyword evidence="3" id="KW-1185">Reference proteome</keyword>
<gene>
    <name evidence="2" type="ordered locus">CTN_0098</name>
</gene>
<dbReference type="PROSITE" id="PS01332">
    <property type="entry name" value="HTH_RRF2_1"/>
    <property type="match status" value="1"/>
</dbReference>
<accession>B9KB78</accession>
<name>B9KB78_THENN</name>
<keyword evidence="1" id="KW-0238">DNA-binding</keyword>
<protein>
    <submittedName>
        <fullName evidence="2">Transcriptional regulator, BadM/Rrf2 family</fullName>
    </submittedName>
</protein>